<dbReference type="InterPro" id="IPR027417">
    <property type="entry name" value="P-loop_NTPase"/>
</dbReference>
<dbReference type="Pfam" id="PF13481">
    <property type="entry name" value="AAA_25"/>
    <property type="match status" value="1"/>
</dbReference>
<feature type="region of interest" description="Disordered" evidence="1">
    <location>
        <begin position="347"/>
        <end position="379"/>
    </location>
</feature>
<organism evidence="3 4">
    <name type="scientific">Sinomonas cyclohexanicum</name>
    <name type="common">Corynebacterium cyclohexanicum</name>
    <dbReference type="NCBI Taxonomy" id="322009"/>
    <lineage>
        <taxon>Bacteria</taxon>
        <taxon>Bacillati</taxon>
        <taxon>Actinomycetota</taxon>
        <taxon>Actinomycetes</taxon>
        <taxon>Micrococcales</taxon>
        <taxon>Micrococcaceae</taxon>
        <taxon>Sinomonas</taxon>
    </lineage>
</organism>
<evidence type="ECO:0000259" key="2">
    <source>
        <dbReference type="SMART" id="SM00382"/>
    </source>
</evidence>
<dbReference type="Proteomes" id="UP001319861">
    <property type="component" value="Chromosome"/>
</dbReference>
<dbReference type="RefSeq" id="WP_229232739.1">
    <property type="nucleotide sequence ID" value="NZ_AP024525.1"/>
</dbReference>
<protein>
    <recommendedName>
        <fullName evidence="2">AAA+ ATPase domain-containing protein</fullName>
    </recommendedName>
</protein>
<feature type="compositionally biased region" description="Acidic residues" evidence="1">
    <location>
        <begin position="1"/>
        <end position="10"/>
    </location>
</feature>
<feature type="domain" description="AAA+ ATPase" evidence="2">
    <location>
        <begin position="57"/>
        <end position="365"/>
    </location>
</feature>
<proteinExistence type="predicted"/>
<feature type="compositionally biased region" description="Basic and acidic residues" evidence="1">
    <location>
        <begin position="11"/>
        <end position="21"/>
    </location>
</feature>
<reference evidence="3 4" key="1">
    <citation type="journal article" date="2021" name="J. Biosci. Bioeng.">
        <title>Identification and characterization of a chc gene cluster responsible for the aromatization pathway of cyclohexanecarboxylate degradation in Sinomonas cyclohexanicum ATCC 51369.</title>
        <authorList>
            <person name="Yamamoto T."/>
            <person name="Hasegawa Y."/>
            <person name="Lau P.C.K."/>
            <person name="Iwaki H."/>
        </authorList>
    </citation>
    <scope>NUCLEOTIDE SEQUENCE [LARGE SCALE GENOMIC DNA]</scope>
    <source>
        <strain evidence="3 4">ATCC 51369</strain>
    </source>
</reference>
<dbReference type="SMART" id="SM00382">
    <property type="entry name" value="AAA"/>
    <property type="match status" value="1"/>
</dbReference>
<gene>
    <name evidence="3" type="ORF">SCMU_19300</name>
</gene>
<name>A0ABM7PV11_SINCY</name>
<dbReference type="Gene3D" id="3.40.50.300">
    <property type="entry name" value="P-loop containing nucleotide triphosphate hydrolases"/>
    <property type="match status" value="1"/>
</dbReference>
<accession>A0ABM7PV11</accession>
<sequence length="379" mass="40404">MSADLYAEEEADRRAAHDRLAEQAQESPFTDGGAFIFDLPAETPAVWGRGQNVLWAEGESTMIVGPPGVGKTTITGQVVRALIFGGTVLGYRVRPQGRILYLAMDRPAQIARSLKRQFSPDDREAVSENLVVHKGPPPADMAKNTDILVQMCRAARAAVVVVDSLKDAAVGLSEDAVGAGWNIARQKALAAGVQVLELHHQVKRGANGEAPTTLADVYGSAWITGGAGSVILLAGTAGDPIVELRHLKTPAEPVGPFKVIHDHDRGQSTVWHAADPIDMARASKGAGVEATDLAKAMFSKDRPTANEIEKARRKLNSLVRSGHLVIVERHSVLGGAARKAYVLATHDDDESTHASTHAPLFGKPPTEDPEHPREGQETA</sequence>
<keyword evidence="4" id="KW-1185">Reference proteome</keyword>
<evidence type="ECO:0000313" key="4">
    <source>
        <dbReference type="Proteomes" id="UP001319861"/>
    </source>
</evidence>
<feature type="compositionally biased region" description="Basic and acidic residues" evidence="1">
    <location>
        <begin position="365"/>
        <end position="379"/>
    </location>
</feature>
<evidence type="ECO:0000313" key="3">
    <source>
        <dbReference type="EMBL" id="BCT76088.1"/>
    </source>
</evidence>
<dbReference type="InterPro" id="IPR003593">
    <property type="entry name" value="AAA+_ATPase"/>
</dbReference>
<evidence type="ECO:0000256" key="1">
    <source>
        <dbReference type="SAM" id="MobiDB-lite"/>
    </source>
</evidence>
<feature type="region of interest" description="Disordered" evidence="1">
    <location>
        <begin position="1"/>
        <end position="26"/>
    </location>
</feature>
<dbReference type="SUPFAM" id="SSF52540">
    <property type="entry name" value="P-loop containing nucleoside triphosphate hydrolases"/>
    <property type="match status" value="1"/>
</dbReference>
<dbReference type="EMBL" id="AP024525">
    <property type="protein sequence ID" value="BCT76088.1"/>
    <property type="molecule type" value="Genomic_DNA"/>
</dbReference>